<comment type="caution">
    <text evidence="1">The sequence shown here is derived from an EMBL/GenBank/DDBJ whole genome shotgun (WGS) entry which is preliminary data.</text>
</comment>
<name>A0ABR1DG03_NECAM</name>
<evidence type="ECO:0000313" key="1">
    <source>
        <dbReference type="EMBL" id="KAK6749103.1"/>
    </source>
</evidence>
<gene>
    <name evidence="1" type="primary">Necator_chrIV.g14901</name>
    <name evidence="1" type="ORF">RB195_001606</name>
</gene>
<organism evidence="1 2">
    <name type="scientific">Necator americanus</name>
    <name type="common">Human hookworm</name>
    <dbReference type="NCBI Taxonomy" id="51031"/>
    <lineage>
        <taxon>Eukaryota</taxon>
        <taxon>Metazoa</taxon>
        <taxon>Ecdysozoa</taxon>
        <taxon>Nematoda</taxon>
        <taxon>Chromadorea</taxon>
        <taxon>Rhabditida</taxon>
        <taxon>Rhabditina</taxon>
        <taxon>Rhabditomorpha</taxon>
        <taxon>Strongyloidea</taxon>
        <taxon>Ancylostomatidae</taxon>
        <taxon>Bunostominae</taxon>
        <taxon>Necator</taxon>
    </lineage>
</organism>
<keyword evidence="2" id="KW-1185">Reference proteome</keyword>
<protein>
    <submittedName>
        <fullName evidence="1">Uncharacterized protein</fullName>
    </submittedName>
</protein>
<accession>A0ABR1DG03</accession>
<dbReference type="Proteomes" id="UP001303046">
    <property type="component" value="Unassembled WGS sequence"/>
</dbReference>
<sequence>MENNGSCESDIQHEGRKSCIAWSLPIRYLPYHDVQIECSGSTVYSDSENRQRGYLHGSRCGAPARETWEVSTSDSAVKSCFKNPSSLLRSHYKETSRSPCLAGSEDSFGCKLEEAFWPEEEVQTEVVKEDLRTLGMDRQYNRDANFR</sequence>
<reference evidence="1 2" key="1">
    <citation type="submission" date="2023-08" db="EMBL/GenBank/DDBJ databases">
        <title>A Necator americanus chromosomal reference genome.</title>
        <authorList>
            <person name="Ilik V."/>
            <person name="Petrzelkova K.J."/>
            <person name="Pardy F."/>
            <person name="Fuh T."/>
            <person name="Niatou-Singa F.S."/>
            <person name="Gouil Q."/>
            <person name="Baker L."/>
            <person name="Ritchie M.E."/>
            <person name="Jex A.R."/>
            <person name="Gazzola D."/>
            <person name="Li H."/>
            <person name="Toshio Fujiwara R."/>
            <person name="Zhan B."/>
            <person name="Aroian R.V."/>
            <person name="Pafco B."/>
            <person name="Schwarz E.M."/>
        </authorList>
    </citation>
    <scope>NUCLEOTIDE SEQUENCE [LARGE SCALE GENOMIC DNA]</scope>
    <source>
        <strain evidence="1 2">Aroian</strain>
        <tissue evidence="1">Whole animal</tissue>
    </source>
</reference>
<dbReference type="EMBL" id="JAVFWL010000004">
    <property type="protein sequence ID" value="KAK6749103.1"/>
    <property type="molecule type" value="Genomic_DNA"/>
</dbReference>
<proteinExistence type="predicted"/>
<evidence type="ECO:0000313" key="2">
    <source>
        <dbReference type="Proteomes" id="UP001303046"/>
    </source>
</evidence>